<feature type="domain" description="SGNH hydrolase-type esterase" evidence="3">
    <location>
        <begin position="95"/>
        <end position="267"/>
    </location>
</feature>
<evidence type="ECO:0000256" key="1">
    <source>
        <dbReference type="SAM" id="MobiDB-lite"/>
    </source>
</evidence>
<organism evidence="4 5">
    <name type="scientific">Pseudarthrobacter siccitolerans</name>
    <dbReference type="NCBI Taxonomy" id="861266"/>
    <lineage>
        <taxon>Bacteria</taxon>
        <taxon>Bacillati</taxon>
        <taxon>Actinomycetota</taxon>
        <taxon>Actinomycetes</taxon>
        <taxon>Micrococcales</taxon>
        <taxon>Micrococcaceae</taxon>
        <taxon>Pseudarthrobacter</taxon>
    </lineage>
</organism>
<dbReference type="PANTHER" id="PTHR30383">
    <property type="entry name" value="THIOESTERASE 1/PROTEASE 1/LYSOPHOSPHOLIPASE L1"/>
    <property type="match status" value="1"/>
</dbReference>
<evidence type="ECO:0000313" key="4">
    <source>
        <dbReference type="EMBL" id="CCQ45085.1"/>
    </source>
</evidence>
<dbReference type="GO" id="GO:0016787">
    <property type="term" value="F:hydrolase activity"/>
    <property type="evidence" value="ECO:0007669"/>
    <property type="project" value="UniProtKB-KW"/>
</dbReference>
<dbReference type="Gene3D" id="3.40.50.1110">
    <property type="entry name" value="SGNH hydrolase"/>
    <property type="match status" value="1"/>
</dbReference>
<keyword evidence="2" id="KW-1133">Transmembrane helix</keyword>
<feature type="transmembrane region" description="Helical" evidence="2">
    <location>
        <begin position="21"/>
        <end position="40"/>
    </location>
</feature>
<accession>A0A024GYR3</accession>
<comment type="caution">
    <text evidence="4">The sequence shown here is derived from an EMBL/GenBank/DDBJ whole genome shotgun (WGS) entry which is preliminary data.</text>
</comment>
<dbReference type="InterPro" id="IPR013830">
    <property type="entry name" value="SGNH_hydro"/>
</dbReference>
<dbReference type="CDD" id="cd00229">
    <property type="entry name" value="SGNH_hydrolase"/>
    <property type="match status" value="1"/>
</dbReference>
<keyword evidence="2" id="KW-0472">Membrane</keyword>
<feature type="region of interest" description="Disordered" evidence="1">
    <location>
        <begin position="61"/>
        <end position="82"/>
    </location>
</feature>
<dbReference type="Proteomes" id="UP000035722">
    <property type="component" value="Unassembled WGS sequence"/>
</dbReference>
<sequence>MCRVTRNGGRPSITKQEWIKYAALFVLAVAAFGVAALALMGPRNVSETVPAPVSPLAAAPSATASVSPTPTPTATATPTAPSLKIELPADPVLLILGDSYTAGDGADLPDQGWAYLVAGELGYPTNIDGIGGTGFAWGGGAQDEQGEEYEVRLRNIAANPAFVPNLLVLQGGQNDAEIGNPDEVRAATAQTVETARRLWPGVQVVVFGPSAPQPLAEELRDVNNAVRAGAATANAPYIDALEAGWFTAANSPEFDADGIHPNTAGHAFIAEKFLESWTALTQ</sequence>
<dbReference type="SUPFAM" id="SSF52266">
    <property type="entry name" value="SGNH hydrolase"/>
    <property type="match status" value="1"/>
</dbReference>
<dbReference type="Pfam" id="PF13472">
    <property type="entry name" value="Lipase_GDSL_2"/>
    <property type="match status" value="1"/>
</dbReference>
<dbReference type="AlphaFoldDB" id="A0A024GYR3"/>
<evidence type="ECO:0000256" key="2">
    <source>
        <dbReference type="SAM" id="Phobius"/>
    </source>
</evidence>
<dbReference type="STRING" id="861266.ARTSIC4J27_1018"/>
<keyword evidence="5" id="KW-1185">Reference proteome</keyword>
<dbReference type="InterPro" id="IPR051532">
    <property type="entry name" value="Ester_Hydrolysis_Enzymes"/>
</dbReference>
<evidence type="ECO:0000259" key="3">
    <source>
        <dbReference type="Pfam" id="PF13472"/>
    </source>
</evidence>
<dbReference type="RefSeq" id="WP_050054111.1">
    <property type="nucleotide sequence ID" value="NZ_CAQI01000032.1"/>
</dbReference>
<reference evidence="5" key="1">
    <citation type="journal article" date="2014" name="Genome Announc.">
        <title>Genome Sequence of Arthrobacter siccitolerans 4J27, a Xeroprotectant-Producing Desiccation-Tolerant Microorganism.</title>
        <authorList>
            <person name="Manzanera M."/>
            <person name="Santa-Cruz-Calvo L."/>
            <person name="Vilchez J.I."/>
            <person name="Garcia-Fontana C."/>
            <person name="Silva-Castro G.A."/>
            <person name="Calvo C."/>
            <person name="Gonzalez-Lopez J."/>
        </authorList>
    </citation>
    <scope>NUCLEOTIDE SEQUENCE [LARGE SCALE GENOMIC DNA]</scope>
    <source>
        <strain evidence="5">4J27</strain>
    </source>
</reference>
<dbReference type="OrthoDB" id="8215557at2"/>
<evidence type="ECO:0000313" key="5">
    <source>
        <dbReference type="Proteomes" id="UP000035722"/>
    </source>
</evidence>
<keyword evidence="2" id="KW-0812">Transmembrane</keyword>
<keyword evidence="4" id="KW-0378">Hydrolase</keyword>
<name>A0A024GYR3_9MICC</name>
<protein>
    <submittedName>
        <fullName evidence="4">GDSL-like Lipase/Acylhydrolase family protein</fullName>
    </submittedName>
</protein>
<gene>
    <name evidence="4" type="ORF">ARTSIC4J27_1018</name>
</gene>
<proteinExistence type="predicted"/>
<dbReference type="InterPro" id="IPR036514">
    <property type="entry name" value="SGNH_hydro_sf"/>
</dbReference>
<dbReference type="EMBL" id="CAQI01000032">
    <property type="protein sequence ID" value="CCQ45085.1"/>
    <property type="molecule type" value="Genomic_DNA"/>
</dbReference>